<evidence type="ECO:0000313" key="1">
    <source>
        <dbReference type="EMBL" id="MDX8147922.1"/>
    </source>
</evidence>
<sequence>MNTDGMAEPLDDRDFLILDSVRDLYESVDPMPAEMLDEIRFALALEHLETEVARASDLAEAMTRGGENRRLITFESERMTIVIGVQDDDGTIRLDGWLTPPGAHRVELHVPTGVITTSADEQGRFSIDGIVRSSAYLTVRLAQPQTALRAVTTPTVNL</sequence>
<evidence type="ECO:0000313" key="2">
    <source>
        <dbReference type="Proteomes" id="UP001285352"/>
    </source>
</evidence>
<dbReference type="Proteomes" id="UP001285352">
    <property type="component" value="Unassembled WGS sequence"/>
</dbReference>
<accession>A0ABU4V7Z9</accession>
<proteinExistence type="predicted"/>
<evidence type="ECO:0008006" key="3">
    <source>
        <dbReference type="Google" id="ProtNLM"/>
    </source>
</evidence>
<name>A0ABU4V7Z9_9PSEU</name>
<keyword evidence="2" id="KW-1185">Reference proteome</keyword>
<protein>
    <recommendedName>
        <fullName evidence="3">Carboxypeptidase regulatory-like domain-containing protein</fullName>
    </recommendedName>
</protein>
<reference evidence="1 2" key="1">
    <citation type="submission" date="2023-11" db="EMBL/GenBank/DDBJ databases">
        <title>Lentzea sokolovensis, sp. nov., Lentzea kristufkii, sp. nov., and Lentzea miocenensis, sp. nov., rare actinobacteria from Sokolov Coal Basin, Miocene lacustrine sediment, Czech Republic.</title>
        <authorList>
            <person name="Lara A."/>
            <person name="Kotroba L."/>
            <person name="Nouioui I."/>
            <person name="Neumann-Schaal M."/>
            <person name="Mast Y."/>
            <person name="Chronakova A."/>
        </authorList>
    </citation>
    <scope>NUCLEOTIDE SEQUENCE [LARGE SCALE GENOMIC DNA]</scope>
    <source>
        <strain evidence="1 2">BCCO 10_0061</strain>
    </source>
</reference>
<gene>
    <name evidence="1" type="ORF">SK854_37820</name>
</gene>
<organism evidence="1 2">
    <name type="scientific">Lentzea sokolovensis</name>
    <dbReference type="NCBI Taxonomy" id="3095429"/>
    <lineage>
        <taxon>Bacteria</taxon>
        <taxon>Bacillati</taxon>
        <taxon>Actinomycetota</taxon>
        <taxon>Actinomycetes</taxon>
        <taxon>Pseudonocardiales</taxon>
        <taxon>Pseudonocardiaceae</taxon>
        <taxon>Lentzea</taxon>
    </lineage>
</organism>
<dbReference type="EMBL" id="JAXAVU010000014">
    <property type="protein sequence ID" value="MDX8147922.1"/>
    <property type="molecule type" value="Genomic_DNA"/>
</dbReference>
<dbReference type="RefSeq" id="WP_319979958.1">
    <property type="nucleotide sequence ID" value="NZ_JAXAVU010000014.1"/>
</dbReference>
<comment type="caution">
    <text evidence="1">The sequence shown here is derived from an EMBL/GenBank/DDBJ whole genome shotgun (WGS) entry which is preliminary data.</text>
</comment>